<dbReference type="InterPro" id="IPR006201">
    <property type="entry name" value="Neur_channel"/>
</dbReference>
<dbReference type="InterPro" id="IPR006028">
    <property type="entry name" value="GABAA/Glycine_rcpt"/>
</dbReference>
<evidence type="ECO:0000256" key="1">
    <source>
        <dbReference type="ARBA" id="ARBA00004141"/>
    </source>
</evidence>
<dbReference type="CDD" id="cd19049">
    <property type="entry name" value="LGIC_TM_anion"/>
    <property type="match status" value="1"/>
</dbReference>
<keyword evidence="5 11" id="KW-0812">Transmembrane</keyword>
<feature type="transmembrane region" description="Helical" evidence="11">
    <location>
        <begin position="255"/>
        <end position="274"/>
    </location>
</feature>
<comment type="subcellular location">
    <subcellularLocation>
        <location evidence="2">Cell membrane</location>
    </subcellularLocation>
    <subcellularLocation>
        <location evidence="1">Membrane</location>
        <topology evidence="1">Multi-pass membrane protein</topology>
    </subcellularLocation>
</comment>
<evidence type="ECO:0000256" key="3">
    <source>
        <dbReference type="ARBA" id="ARBA00022448"/>
    </source>
</evidence>
<organism evidence="15 16">
    <name type="scientific">Clytia hemisphaerica</name>
    <dbReference type="NCBI Taxonomy" id="252671"/>
    <lineage>
        <taxon>Eukaryota</taxon>
        <taxon>Metazoa</taxon>
        <taxon>Cnidaria</taxon>
        <taxon>Hydrozoa</taxon>
        <taxon>Hydroidolina</taxon>
        <taxon>Leptothecata</taxon>
        <taxon>Obeliida</taxon>
        <taxon>Clytiidae</taxon>
        <taxon>Clytia</taxon>
    </lineage>
</organism>
<evidence type="ECO:0000256" key="7">
    <source>
        <dbReference type="ARBA" id="ARBA00022989"/>
    </source>
</evidence>
<dbReference type="InterPro" id="IPR036719">
    <property type="entry name" value="Neuro-gated_channel_TM_sf"/>
</dbReference>
<evidence type="ECO:0000259" key="13">
    <source>
        <dbReference type="Pfam" id="PF02931"/>
    </source>
</evidence>
<keyword evidence="16" id="KW-1185">Reference proteome</keyword>
<evidence type="ECO:0000256" key="11">
    <source>
        <dbReference type="RuleBase" id="RU000687"/>
    </source>
</evidence>
<dbReference type="EnsemblMetazoa" id="CLYHEMT011785.1">
    <property type="protein sequence ID" value="CLYHEMP011785.1"/>
    <property type="gene ID" value="CLYHEMG011785"/>
</dbReference>
<dbReference type="InterPro" id="IPR038050">
    <property type="entry name" value="Neuro_actylchol_rec"/>
</dbReference>
<dbReference type="PANTHER" id="PTHR18945">
    <property type="entry name" value="NEUROTRANSMITTER GATED ION CHANNEL"/>
    <property type="match status" value="1"/>
</dbReference>
<dbReference type="GO" id="GO:0005886">
    <property type="term" value="C:plasma membrane"/>
    <property type="evidence" value="ECO:0007669"/>
    <property type="project" value="UniProtKB-SubCell"/>
</dbReference>
<evidence type="ECO:0000256" key="2">
    <source>
        <dbReference type="ARBA" id="ARBA00004236"/>
    </source>
</evidence>
<dbReference type="Pfam" id="PF02931">
    <property type="entry name" value="Neur_chan_LBD"/>
    <property type="match status" value="1"/>
</dbReference>
<dbReference type="GO" id="GO:0005230">
    <property type="term" value="F:extracellular ligand-gated monoatomic ion channel activity"/>
    <property type="evidence" value="ECO:0007669"/>
    <property type="project" value="InterPro"/>
</dbReference>
<evidence type="ECO:0000313" key="16">
    <source>
        <dbReference type="Proteomes" id="UP000594262"/>
    </source>
</evidence>
<dbReference type="Gene3D" id="1.20.58.390">
    <property type="entry name" value="Neurotransmitter-gated ion-channel transmembrane domain"/>
    <property type="match status" value="1"/>
</dbReference>
<evidence type="ECO:0000256" key="12">
    <source>
        <dbReference type="SAM" id="Coils"/>
    </source>
</evidence>
<evidence type="ECO:0000256" key="10">
    <source>
        <dbReference type="ARBA" id="ARBA00023303"/>
    </source>
</evidence>
<dbReference type="SUPFAM" id="SSF90112">
    <property type="entry name" value="Neurotransmitter-gated ion-channel transmembrane pore"/>
    <property type="match status" value="1"/>
</dbReference>
<keyword evidence="12" id="KW-0175">Coiled coil</keyword>
<reference evidence="15" key="1">
    <citation type="submission" date="2021-01" db="UniProtKB">
        <authorList>
            <consortium name="EnsemblMetazoa"/>
        </authorList>
    </citation>
    <scope>IDENTIFICATION</scope>
</reference>
<proteinExistence type="inferred from homology"/>
<dbReference type="InterPro" id="IPR006029">
    <property type="entry name" value="Neurotrans-gated_channel_TM"/>
</dbReference>
<evidence type="ECO:0000256" key="6">
    <source>
        <dbReference type="ARBA" id="ARBA00022729"/>
    </source>
</evidence>
<sequence>MSRVKILELYMHLWMKMKIGFLYLWMNMCWISLVNGVDESELSPILNKILDPLIYEKSSIPIKDDQKPIQATVSIFTNDMIPRENLDMHFTYDFFFTIEWNDYRLKYNLSSSNDTVLPFDYTILKDIWAPNLYFAQTKDGLVPDFPQPNVMVTITKDGDVRLNYKIILTLFCAMDLTFYPFDIQKCNLNLESYSYGLHFLNISWGYFIYDKERVRTQDFNKVEIKTDQTVSTYHTIGQWKGLIIEFTFYRNAPLYLIRDFLPCTLIVMLSWVNFWINFRSTPARTALGITTVLTIVTMTNNVRKNTPSSSGLFRSIDFYMLVCNMFVFAALVEGALVGMTAPNEKYVKSTFKNQVKKVLRNTRNKSKKLDMADVVKRRLKEESEKEKEEEEDEEKITSTIIQRVRPITTETFKLGPFHFYKGEIHIIDRICRFLFPFLFLIFNFTFFIFHMLKEESVL</sequence>
<keyword evidence="10 11" id="KW-0407">Ion channel</keyword>
<keyword evidence="6" id="KW-0732">Signal</keyword>
<protein>
    <submittedName>
        <fullName evidence="15">Uncharacterized protein</fullName>
    </submittedName>
</protein>
<evidence type="ECO:0000313" key="15">
    <source>
        <dbReference type="EnsemblMetazoa" id="CLYHEMP011785.1"/>
    </source>
</evidence>
<feature type="transmembrane region" description="Helical" evidence="11">
    <location>
        <begin position="433"/>
        <end position="452"/>
    </location>
</feature>
<feature type="domain" description="Neurotransmitter-gated ion-channel ligand-binding" evidence="13">
    <location>
        <begin position="45"/>
        <end position="248"/>
    </location>
</feature>
<evidence type="ECO:0000256" key="4">
    <source>
        <dbReference type="ARBA" id="ARBA00022475"/>
    </source>
</evidence>
<accession>A0A7M5UL95</accession>
<keyword evidence="8 11" id="KW-0406">Ion transport</keyword>
<dbReference type="PRINTS" id="PR00253">
    <property type="entry name" value="GABAARECEPTR"/>
</dbReference>
<evidence type="ECO:0000259" key="14">
    <source>
        <dbReference type="Pfam" id="PF02932"/>
    </source>
</evidence>
<dbReference type="AlphaFoldDB" id="A0A7M5UL95"/>
<comment type="similarity">
    <text evidence="11">Belongs to the ligand-gated ion channel (TC 1.A.9) family.</text>
</comment>
<feature type="domain" description="Neurotransmitter-gated ion-channel transmembrane" evidence="14">
    <location>
        <begin position="261"/>
        <end position="391"/>
    </location>
</feature>
<feature type="transmembrane region" description="Helical" evidence="11">
    <location>
        <begin position="281"/>
        <end position="298"/>
    </location>
</feature>
<dbReference type="InterPro" id="IPR018000">
    <property type="entry name" value="Neurotransmitter_ion_chnl_CS"/>
</dbReference>
<keyword evidence="7 11" id="KW-1133">Transmembrane helix</keyword>
<evidence type="ECO:0000256" key="8">
    <source>
        <dbReference type="ARBA" id="ARBA00023065"/>
    </source>
</evidence>
<dbReference type="Proteomes" id="UP000594262">
    <property type="component" value="Unplaced"/>
</dbReference>
<dbReference type="GO" id="GO:0004888">
    <property type="term" value="F:transmembrane signaling receptor activity"/>
    <property type="evidence" value="ECO:0007669"/>
    <property type="project" value="InterPro"/>
</dbReference>
<dbReference type="OrthoDB" id="5954648at2759"/>
<dbReference type="SUPFAM" id="SSF63712">
    <property type="entry name" value="Nicotinic receptor ligand binding domain-like"/>
    <property type="match status" value="1"/>
</dbReference>
<evidence type="ECO:0000256" key="9">
    <source>
        <dbReference type="ARBA" id="ARBA00023136"/>
    </source>
</evidence>
<keyword evidence="9 11" id="KW-0472">Membrane</keyword>
<dbReference type="PRINTS" id="PR00252">
    <property type="entry name" value="NRIONCHANNEL"/>
</dbReference>
<evidence type="ECO:0000256" key="5">
    <source>
        <dbReference type="ARBA" id="ARBA00022692"/>
    </source>
</evidence>
<dbReference type="InterPro" id="IPR036734">
    <property type="entry name" value="Neur_chan_lig-bd_sf"/>
</dbReference>
<feature type="transmembrane region" description="Helical" evidence="11">
    <location>
        <begin position="318"/>
        <end position="339"/>
    </location>
</feature>
<feature type="coiled-coil region" evidence="12">
    <location>
        <begin position="369"/>
        <end position="396"/>
    </location>
</feature>
<keyword evidence="4" id="KW-1003">Cell membrane</keyword>
<dbReference type="Gene3D" id="2.70.170.10">
    <property type="entry name" value="Neurotransmitter-gated ion-channel ligand-binding domain"/>
    <property type="match status" value="1"/>
</dbReference>
<keyword evidence="3 11" id="KW-0813">Transport</keyword>
<dbReference type="Pfam" id="PF02932">
    <property type="entry name" value="Neur_chan_memb"/>
    <property type="match status" value="1"/>
</dbReference>
<dbReference type="InterPro" id="IPR006202">
    <property type="entry name" value="Neur_chan_lig-bd"/>
</dbReference>
<dbReference type="PROSITE" id="PS00236">
    <property type="entry name" value="NEUROTR_ION_CHANNEL"/>
    <property type="match status" value="1"/>
</dbReference>
<name>A0A7M5UL95_9CNID</name>